<dbReference type="PRINTS" id="PR01438">
    <property type="entry name" value="UNVRSLSTRESS"/>
</dbReference>
<sequence length="263" mass="28505">MFSKILVGHDLTREANHALRRAAQLAKQLGAQLTLLHAGPDDDSPQAQATLRGLLSDIGAPQTQLLIRKGKPSDVTLQVAEELGCDLLVAGTHHKGRPEAFSGSNLERIARHSRIPLLMVRNAPEGPYHSALVALDSSVCACNALTSAFRLLPSDGVLHAVNIYDQALQLPPAKQREHLQIQQDLLQQLISDELEMQPGSGPQPTLEVRPGTLAGSLDEVIAERQPQLLVLGQHSRSRLSEALLGSLPAYYLRQPLCDVLLVK</sequence>
<evidence type="ECO:0000256" key="1">
    <source>
        <dbReference type="ARBA" id="ARBA00008791"/>
    </source>
</evidence>
<evidence type="ECO:0000259" key="4">
    <source>
        <dbReference type="Pfam" id="PF00582"/>
    </source>
</evidence>
<dbReference type="RefSeq" id="WP_108108512.1">
    <property type="nucleotide sequence ID" value="NZ_QASN01000021.1"/>
</dbReference>
<dbReference type="GO" id="GO:0005524">
    <property type="term" value="F:ATP binding"/>
    <property type="evidence" value="ECO:0007669"/>
    <property type="project" value="UniProtKB-KW"/>
</dbReference>
<proteinExistence type="inferred from homology"/>
<keyword evidence="2" id="KW-0547">Nucleotide-binding</keyword>
<name>A0A2T5P567_9PSED</name>
<feature type="domain" description="UspA" evidence="4">
    <location>
        <begin position="128"/>
        <end position="263"/>
    </location>
</feature>
<gene>
    <name evidence="5" type="ORF">DBO85_16595</name>
</gene>
<dbReference type="Pfam" id="PF00582">
    <property type="entry name" value="Usp"/>
    <property type="match status" value="3"/>
</dbReference>
<dbReference type="InterPro" id="IPR014729">
    <property type="entry name" value="Rossmann-like_a/b/a_fold"/>
</dbReference>
<feature type="domain" description="UspA" evidence="4">
    <location>
        <begin position="55"/>
        <end position="121"/>
    </location>
</feature>
<evidence type="ECO:0000256" key="2">
    <source>
        <dbReference type="ARBA" id="ARBA00022741"/>
    </source>
</evidence>
<dbReference type="InterPro" id="IPR006015">
    <property type="entry name" value="Universal_stress_UspA"/>
</dbReference>
<evidence type="ECO:0000313" key="6">
    <source>
        <dbReference type="Proteomes" id="UP000244064"/>
    </source>
</evidence>
<dbReference type="Gene3D" id="3.40.50.620">
    <property type="entry name" value="HUPs"/>
    <property type="match status" value="2"/>
</dbReference>
<comment type="similarity">
    <text evidence="1">Belongs to the universal stress protein A family.</text>
</comment>
<comment type="caution">
    <text evidence="5">The sequence shown here is derived from an EMBL/GenBank/DDBJ whole genome shotgun (WGS) entry which is preliminary data.</text>
</comment>
<dbReference type="OrthoDB" id="9792500at2"/>
<keyword evidence="6" id="KW-1185">Reference proteome</keyword>
<dbReference type="SUPFAM" id="SSF52402">
    <property type="entry name" value="Adenine nucleotide alpha hydrolases-like"/>
    <property type="match status" value="2"/>
</dbReference>
<accession>A0A2T5P567</accession>
<evidence type="ECO:0000313" key="5">
    <source>
        <dbReference type="EMBL" id="PTU72880.1"/>
    </source>
</evidence>
<dbReference type="EMBL" id="QASN01000021">
    <property type="protein sequence ID" value="PTU72880.1"/>
    <property type="molecule type" value="Genomic_DNA"/>
</dbReference>
<dbReference type="AlphaFoldDB" id="A0A2T5P567"/>
<organism evidence="5 6">
    <name type="scientific">Pseudomonas mangrovi</name>
    <dbReference type="NCBI Taxonomy" id="2161748"/>
    <lineage>
        <taxon>Bacteria</taxon>
        <taxon>Pseudomonadati</taxon>
        <taxon>Pseudomonadota</taxon>
        <taxon>Gammaproteobacteria</taxon>
        <taxon>Pseudomonadales</taxon>
        <taxon>Pseudomonadaceae</taxon>
        <taxon>Pseudomonas</taxon>
    </lineage>
</organism>
<dbReference type="InterPro" id="IPR006016">
    <property type="entry name" value="UspA"/>
</dbReference>
<reference evidence="5 6" key="1">
    <citation type="submission" date="2018-04" db="EMBL/GenBank/DDBJ databases">
        <title>Pseudomonas sp. nov., isolated from mangrove soil.</title>
        <authorList>
            <person name="Chen C."/>
        </authorList>
    </citation>
    <scope>NUCLEOTIDE SEQUENCE [LARGE SCALE GENOMIC DNA]</scope>
    <source>
        <strain evidence="5 6">TC-11</strain>
    </source>
</reference>
<dbReference type="PANTHER" id="PTHR46268:SF27">
    <property type="entry name" value="UNIVERSAL STRESS PROTEIN RV2623"/>
    <property type="match status" value="1"/>
</dbReference>
<keyword evidence="3" id="KW-0067">ATP-binding</keyword>
<dbReference type="Proteomes" id="UP000244064">
    <property type="component" value="Unassembled WGS sequence"/>
</dbReference>
<dbReference type="PANTHER" id="PTHR46268">
    <property type="entry name" value="STRESS RESPONSE PROTEIN NHAX"/>
    <property type="match status" value="1"/>
</dbReference>
<dbReference type="CDD" id="cd00293">
    <property type="entry name" value="USP-like"/>
    <property type="match status" value="2"/>
</dbReference>
<feature type="domain" description="UspA" evidence="4">
    <location>
        <begin position="1"/>
        <end position="48"/>
    </location>
</feature>
<protein>
    <submittedName>
        <fullName evidence="5">Universal stress protein</fullName>
    </submittedName>
</protein>
<evidence type="ECO:0000256" key="3">
    <source>
        <dbReference type="ARBA" id="ARBA00022840"/>
    </source>
</evidence>